<dbReference type="Proteomes" id="UP000247973">
    <property type="component" value="Unassembled WGS sequence"/>
</dbReference>
<evidence type="ECO:0000313" key="1">
    <source>
        <dbReference type="EMBL" id="PXV57430.1"/>
    </source>
</evidence>
<accession>A0A2V3PPD9</accession>
<organism evidence="1 2">
    <name type="scientific">Dysgonomonas alginatilytica</name>
    <dbReference type="NCBI Taxonomy" id="1605892"/>
    <lineage>
        <taxon>Bacteria</taxon>
        <taxon>Pseudomonadati</taxon>
        <taxon>Bacteroidota</taxon>
        <taxon>Bacteroidia</taxon>
        <taxon>Bacteroidales</taxon>
        <taxon>Dysgonomonadaceae</taxon>
        <taxon>Dysgonomonas</taxon>
    </lineage>
</organism>
<dbReference type="AlphaFoldDB" id="A0A2V3PPD9"/>
<reference evidence="1 2" key="1">
    <citation type="submission" date="2018-03" db="EMBL/GenBank/DDBJ databases">
        <title>Genomic Encyclopedia of Archaeal and Bacterial Type Strains, Phase II (KMG-II): from individual species to whole genera.</title>
        <authorList>
            <person name="Goeker M."/>
        </authorList>
    </citation>
    <scope>NUCLEOTIDE SEQUENCE [LARGE SCALE GENOMIC DNA]</scope>
    <source>
        <strain evidence="1 2">DSM 100214</strain>
    </source>
</reference>
<sequence>MDKGVVIAWEAETEPHGYIFLAGETQIQHFKSNKEALDYFPNIKFDTTGYLLLNHTHCMGCREEFFIGDKETFDDDGNISYKCRKCNTIFPLFHLHF</sequence>
<comment type="caution">
    <text evidence="1">The sequence shown here is derived from an EMBL/GenBank/DDBJ whole genome shotgun (WGS) entry which is preliminary data.</text>
</comment>
<proteinExistence type="predicted"/>
<gene>
    <name evidence="1" type="ORF">CLV62_15214</name>
</gene>
<protein>
    <submittedName>
        <fullName evidence="1">Uncharacterized protein</fullName>
    </submittedName>
</protein>
<dbReference type="EMBL" id="QICL01000052">
    <property type="protein sequence ID" value="PXV57430.1"/>
    <property type="molecule type" value="Genomic_DNA"/>
</dbReference>
<name>A0A2V3PPD9_9BACT</name>
<evidence type="ECO:0000313" key="2">
    <source>
        <dbReference type="Proteomes" id="UP000247973"/>
    </source>
</evidence>
<keyword evidence="2" id="KW-1185">Reference proteome</keyword>
<dbReference type="RefSeq" id="WP_110312714.1">
    <property type="nucleotide sequence ID" value="NZ_QICL01000052.1"/>
</dbReference>